<gene>
    <name evidence="2" type="ORF">METZ01_LOCUS293000</name>
</gene>
<sequence>MSNNSRINTKNIRNLHTFDSFRNSNYRLLWGTNISMYVSRWMQMTTLSWFVLEQTRSPFSVGLVGFFGMVPFLVLGIF</sequence>
<evidence type="ECO:0000256" key="1">
    <source>
        <dbReference type="SAM" id="Phobius"/>
    </source>
</evidence>
<keyword evidence="1" id="KW-0472">Membrane</keyword>
<evidence type="ECO:0008006" key="3">
    <source>
        <dbReference type="Google" id="ProtNLM"/>
    </source>
</evidence>
<protein>
    <recommendedName>
        <fullName evidence="3">MFS transporter</fullName>
    </recommendedName>
</protein>
<feature type="non-terminal residue" evidence="2">
    <location>
        <position position="78"/>
    </location>
</feature>
<keyword evidence="1" id="KW-0812">Transmembrane</keyword>
<reference evidence="2" key="1">
    <citation type="submission" date="2018-05" db="EMBL/GenBank/DDBJ databases">
        <authorList>
            <person name="Lanie J.A."/>
            <person name="Ng W.-L."/>
            <person name="Kazmierczak K.M."/>
            <person name="Andrzejewski T.M."/>
            <person name="Davidsen T.M."/>
            <person name="Wayne K.J."/>
            <person name="Tettelin H."/>
            <person name="Glass J.I."/>
            <person name="Rusch D."/>
            <person name="Podicherti R."/>
            <person name="Tsui H.-C.T."/>
            <person name="Winkler M.E."/>
        </authorList>
    </citation>
    <scope>NUCLEOTIDE SEQUENCE</scope>
</reference>
<proteinExistence type="predicted"/>
<name>A0A382LUC4_9ZZZZ</name>
<organism evidence="2">
    <name type="scientific">marine metagenome</name>
    <dbReference type="NCBI Taxonomy" id="408172"/>
    <lineage>
        <taxon>unclassified sequences</taxon>
        <taxon>metagenomes</taxon>
        <taxon>ecological metagenomes</taxon>
    </lineage>
</organism>
<dbReference type="EMBL" id="UINC01089228">
    <property type="protein sequence ID" value="SVC40146.1"/>
    <property type="molecule type" value="Genomic_DNA"/>
</dbReference>
<evidence type="ECO:0000313" key="2">
    <source>
        <dbReference type="EMBL" id="SVC40146.1"/>
    </source>
</evidence>
<accession>A0A382LUC4</accession>
<dbReference type="AlphaFoldDB" id="A0A382LUC4"/>
<keyword evidence="1" id="KW-1133">Transmembrane helix</keyword>
<feature type="transmembrane region" description="Helical" evidence="1">
    <location>
        <begin position="58"/>
        <end position="77"/>
    </location>
</feature>